<dbReference type="AlphaFoldDB" id="A0AAE0N0Q0"/>
<proteinExistence type="predicted"/>
<dbReference type="EMBL" id="JAULSW010000012">
    <property type="protein sequence ID" value="KAK3366402.1"/>
    <property type="molecule type" value="Genomic_DNA"/>
</dbReference>
<protein>
    <submittedName>
        <fullName evidence="1">Uncharacterized protein</fullName>
    </submittedName>
</protein>
<name>A0AAE0N0Q0_9PEZI</name>
<evidence type="ECO:0000313" key="1">
    <source>
        <dbReference type="EMBL" id="KAK3366402.1"/>
    </source>
</evidence>
<dbReference type="Proteomes" id="UP001285441">
    <property type="component" value="Unassembled WGS sequence"/>
</dbReference>
<accession>A0AAE0N0Q0</accession>
<keyword evidence="2" id="KW-1185">Reference proteome</keyword>
<sequence>MCTACSGSTTPSTERFLTQLEKDEFLRLWGLHVSAWNPEPGRQPPPLGRELNPLKVVPGGDVSFAALLRIPNRVQRHHCLEAYCLR</sequence>
<organism evidence="1 2">
    <name type="scientific">Podospora didyma</name>
    <dbReference type="NCBI Taxonomy" id="330526"/>
    <lineage>
        <taxon>Eukaryota</taxon>
        <taxon>Fungi</taxon>
        <taxon>Dikarya</taxon>
        <taxon>Ascomycota</taxon>
        <taxon>Pezizomycotina</taxon>
        <taxon>Sordariomycetes</taxon>
        <taxon>Sordariomycetidae</taxon>
        <taxon>Sordariales</taxon>
        <taxon>Podosporaceae</taxon>
        <taxon>Podospora</taxon>
    </lineage>
</organism>
<reference evidence="1" key="1">
    <citation type="journal article" date="2023" name="Mol. Phylogenet. Evol.">
        <title>Genome-scale phylogeny and comparative genomics of the fungal order Sordariales.</title>
        <authorList>
            <person name="Hensen N."/>
            <person name="Bonometti L."/>
            <person name="Westerberg I."/>
            <person name="Brannstrom I.O."/>
            <person name="Guillou S."/>
            <person name="Cros-Aarteil S."/>
            <person name="Calhoun S."/>
            <person name="Haridas S."/>
            <person name="Kuo A."/>
            <person name="Mondo S."/>
            <person name="Pangilinan J."/>
            <person name="Riley R."/>
            <person name="LaButti K."/>
            <person name="Andreopoulos B."/>
            <person name="Lipzen A."/>
            <person name="Chen C."/>
            <person name="Yan M."/>
            <person name="Daum C."/>
            <person name="Ng V."/>
            <person name="Clum A."/>
            <person name="Steindorff A."/>
            <person name="Ohm R.A."/>
            <person name="Martin F."/>
            <person name="Silar P."/>
            <person name="Natvig D.O."/>
            <person name="Lalanne C."/>
            <person name="Gautier V."/>
            <person name="Ament-Velasquez S.L."/>
            <person name="Kruys A."/>
            <person name="Hutchinson M.I."/>
            <person name="Powell A.J."/>
            <person name="Barry K."/>
            <person name="Miller A.N."/>
            <person name="Grigoriev I.V."/>
            <person name="Debuchy R."/>
            <person name="Gladieux P."/>
            <person name="Hiltunen Thoren M."/>
            <person name="Johannesson H."/>
        </authorList>
    </citation>
    <scope>NUCLEOTIDE SEQUENCE</scope>
    <source>
        <strain evidence="1">CBS 232.78</strain>
    </source>
</reference>
<gene>
    <name evidence="1" type="ORF">B0H63DRAFT_89855</name>
</gene>
<reference evidence="1" key="2">
    <citation type="submission" date="2023-06" db="EMBL/GenBank/DDBJ databases">
        <authorList>
            <consortium name="Lawrence Berkeley National Laboratory"/>
            <person name="Haridas S."/>
            <person name="Hensen N."/>
            <person name="Bonometti L."/>
            <person name="Westerberg I."/>
            <person name="Brannstrom I.O."/>
            <person name="Guillou S."/>
            <person name="Cros-Aarteil S."/>
            <person name="Calhoun S."/>
            <person name="Kuo A."/>
            <person name="Mondo S."/>
            <person name="Pangilinan J."/>
            <person name="Riley R."/>
            <person name="LaButti K."/>
            <person name="Andreopoulos B."/>
            <person name="Lipzen A."/>
            <person name="Chen C."/>
            <person name="Yanf M."/>
            <person name="Daum C."/>
            <person name="Ng V."/>
            <person name="Clum A."/>
            <person name="Steindorff A."/>
            <person name="Ohm R."/>
            <person name="Martin F."/>
            <person name="Silar P."/>
            <person name="Natvig D."/>
            <person name="Lalanne C."/>
            <person name="Gautier V."/>
            <person name="Ament-velasquez S.L."/>
            <person name="Kruys A."/>
            <person name="Hutchinson M.I."/>
            <person name="Powell A.J."/>
            <person name="Barry K."/>
            <person name="Miller A.N."/>
            <person name="Grigoriev I.V."/>
            <person name="Debuchy R."/>
            <person name="Gladieux P."/>
            <person name="Thoren M.H."/>
            <person name="Johannesson H."/>
        </authorList>
    </citation>
    <scope>NUCLEOTIDE SEQUENCE</scope>
    <source>
        <strain evidence="1">CBS 232.78</strain>
    </source>
</reference>
<comment type="caution">
    <text evidence="1">The sequence shown here is derived from an EMBL/GenBank/DDBJ whole genome shotgun (WGS) entry which is preliminary data.</text>
</comment>
<evidence type="ECO:0000313" key="2">
    <source>
        <dbReference type="Proteomes" id="UP001285441"/>
    </source>
</evidence>